<proteinExistence type="predicted"/>
<accession>A0A150I132</accession>
<evidence type="ECO:0000313" key="4">
    <source>
        <dbReference type="Proteomes" id="UP000075544"/>
    </source>
</evidence>
<feature type="transmembrane region" description="Helical" evidence="1">
    <location>
        <begin position="18"/>
        <end position="39"/>
    </location>
</feature>
<dbReference type="Proteomes" id="UP000075544">
    <property type="component" value="Unassembled WGS sequence"/>
</dbReference>
<dbReference type="EMBL" id="JRUE01000068">
    <property type="protein sequence ID" value="KXZ73334.1"/>
    <property type="molecule type" value="Genomic_DNA"/>
</dbReference>
<dbReference type="RefSeq" id="WP_252152115.1">
    <property type="nucleotide sequence ID" value="NZ_DALYQE010000013.1"/>
</dbReference>
<keyword evidence="1" id="KW-1133">Transmembrane helix</keyword>
<gene>
    <name evidence="2" type="ORF">AVENLUH13518_00059</name>
    <name evidence="3" type="ORF">AVENLUH5627_00729</name>
</gene>
<comment type="caution">
    <text evidence="2">The sequence shown here is derived from an EMBL/GenBank/DDBJ whole genome shotgun (WGS) entry which is preliminary data.</text>
</comment>
<keyword evidence="1" id="KW-0812">Transmembrane</keyword>
<organism evidence="2 4">
    <name type="scientific">Acinetobacter venetianus</name>
    <dbReference type="NCBI Taxonomy" id="52133"/>
    <lineage>
        <taxon>Bacteria</taxon>
        <taxon>Pseudomonadati</taxon>
        <taxon>Pseudomonadota</taxon>
        <taxon>Gammaproteobacteria</taxon>
        <taxon>Moraxellales</taxon>
        <taxon>Moraxellaceae</taxon>
        <taxon>Acinetobacter</taxon>
    </lineage>
</organism>
<evidence type="ECO:0000313" key="2">
    <source>
        <dbReference type="EMBL" id="KXZ73285.1"/>
    </source>
</evidence>
<evidence type="ECO:0000256" key="1">
    <source>
        <dbReference type="SAM" id="Phobius"/>
    </source>
</evidence>
<dbReference type="EMBL" id="JRHX01000005">
    <property type="protein sequence ID" value="KXZ73285.1"/>
    <property type="molecule type" value="Genomic_DNA"/>
</dbReference>
<name>A0A150I132_9GAMM</name>
<protein>
    <submittedName>
        <fullName evidence="2">Uncharacterized protein</fullName>
    </submittedName>
</protein>
<dbReference type="AlphaFoldDB" id="A0A150I132"/>
<evidence type="ECO:0000313" key="5">
    <source>
        <dbReference type="Proteomes" id="UP000075680"/>
    </source>
</evidence>
<dbReference type="PATRIC" id="fig|52133.18.peg.759"/>
<dbReference type="NCBIfam" id="NF040911">
    <property type="entry name" value="KGW_Acineto"/>
    <property type="match status" value="1"/>
</dbReference>
<evidence type="ECO:0000313" key="3">
    <source>
        <dbReference type="EMBL" id="KXZ73334.1"/>
    </source>
</evidence>
<keyword evidence="1" id="KW-0472">Membrane</keyword>
<sequence>MMKHENHIRTAYTKDKGWFWFSLTVIIQVMFIVVSYLVMNISL</sequence>
<reference evidence="4 5" key="1">
    <citation type="journal article" date="2016" name="Sci. Rep.">
        <title>Genomic and phenotypic characterization of the species Acinetobacter venetianus.</title>
        <authorList>
            <person name="Fondi M."/>
            <person name="Maida I."/>
            <person name="Perrin E."/>
            <person name="Orlandini V."/>
            <person name="La Torre L."/>
            <person name="Bosi E."/>
            <person name="Negroni A."/>
            <person name="Zanaroli G."/>
            <person name="Fava F."/>
            <person name="Decorosi F."/>
            <person name="Giovannetti L."/>
            <person name="Viti C."/>
            <person name="Vaneechoutte M."/>
            <person name="Dijkshoorn L."/>
            <person name="Fani R."/>
        </authorList>
    </citation>
    <scope>NUCLEOTIDE SEQUENCE [LARGE SCALE GENOMIC DNA]</scope>
    <source>
        <strain evidence="2 4">LUH13518</strain>
        <strain evidence="3 5">LUH5627</strain>
    </source>
</reference>
<dbReference type="Proteomes" id="UP000075680">
    <property type="component" value="Unassembled WGS sequence"/>
</dbReference>